<evidence type="ECO:0000256" key="5">
    <source>
        <dbReference type="ARBA" id="ARBA00022801"/>
    </source>
</evidence>
<comment type="cofactor">
    <cofactor evidence="1">
        <name>Co(2+)</name>
        <dbReference type="ChEBI" id="CHEBI:48828"/>
    </cofactor>
</comment>
<evidence type="ECO:0000256" key="4">
    <source>
        <dbReference type="ARBA" id="ARBA00022723"/>
    </source>
</evidence>
<gene>
    <name evidence="19" type="primary">pepD</name>
    <name evidence="19" type="ORF">CPJCM30710_18610</name>
</gene>
<dbReference type="Gene3D" id="3.40.630.10">
    <property type="entry name" value="Zn peptidases"/>
    <property type="match status" value="2"/>
</dbReference>
<keyword evidence="6" id="KW-0862">Zinc</keyword>
<dbReference type="SUPFAM" id="SSF53187">
    <property type="entry name" value="Zn-dependent exopeptidases"/>
    <property type="match status" value="1"/>
</dbReference>
<dbReference type="FunFam" id="3.40.630.10:FF:000072">
    <property type="entry name" value="Aminoacyl-histidine dipeptidase"/>
    <property type="match status" value="1"/>
</dbReference>
<feature type="domain" description="Peptidase M20 dimerisation" evidence="18">
    <location>
        <begin position="209"/>
        <end position="292"/>
    </location>
</feature>
<evidence type="ECO:0000256" key="6">
    <source>
        <dbReference type="ARBA" id="ARBA00022833"/>
    </source>
</evidence>
<sequence>MEILADLHPRDVFKYFEEISAIPRGSGNEKQISDYLVGIGKKLGLEVIQDSALNVIIKKSGTSGYENAPTVILQGHMDMVCEKNKDTIHDFQNDPIKLTIDGDYIYATGTTLGADNGIAVAYALAILASNDIDHPPLEIFITTDEETGMGGAMTVNPQHLKGKILINLDSEEEGYLLVSCAGGIRNKVSLDIQWEEPKEKNLVLLEIRVRGLKGGHSGMEINRERGNSNKIMGRILIDLLQTIDFRLASLNGGSKNNAIPREHDARLLVEKDKVELVKERIEFWNKTLKNELSTSDSGIRVECEALDEKYDKIFSKYTTENAVKLLYLIPNGVNTMSMDIEGLVESSTNLGVVTTTDILVEYDSSARSSVGSLKEELIVRTRLIAELLGAELSTTGNYPEWKYNANSKIRTICQRVYKEMTGEDAKILAIHAGLECGLFTERLGADVDMISFGPNMYDVHTPNEHLSISSVKNVWDFLLNVLKELK</sequence>
<evidence type="ECO:0000313" key="19">
    <source>
        <dbReference type="EMBL" id="GIM29195.1"/>
    </source>
</evidence>
<dbReference type="PANTHER" id="PTHR43501:SF1">
    <property type="entry name" value="CYTOSOL NON-SPECIFIC DIPEPTIDASE"/>
    <property type="match status" value="1"/>
</dbReference>
<dbReference type="InterPro" id="IPR002933">
    <property type="entry name" value="Peptidase_M20"/>
</dbReference>
<evidence type="ECO:0000256" key="14">
    <source>
        <dbReference type="ARBA" id="ARBA00075285"/>
    </source>
</evidence>
<comment type="cofactor">
    <cofactor evidence="2">
        <name>Zn(2+)</name>
        <dbReference type="ChEBI" id="CHEBI:29105"/>
    </cofactor>
</comment>
<dbReference type="GO" id="GO:0046872">
    <property type="term" value="F:metal ion binding"/>
    <property type="evidence" value="ECO:0007669"/>
    <property type="project" value="UniProtKB-KW"/>
</dbReference>
<dbReference type="AlphaFoldDB" id="A0A919RZ36"/>
<keyword evidence="3" id="KW-0645">Protease</keyword>
<dbReference type="GO" id="GO:0005829">
    <property type="term" value="C:cytosol"/>
    <property type="evidence" value="ECO:0007669"/>
    <property type="project" value="TreeGrafter"/>
</dbReference>
<dbReference type="GO" id="GO:0070573">
    <property type="term" value="F:metallodipeptidase activity"/>
    <property type="evidence" value="ECO:0007669"/>
    <property type="project" value="TreeGrafter"/>
</dbReference>
<dbReference type="Pfam" id="PF01546">
    <property type="entry name" value="Peptidase_M20"/>
    <property type="match status" value="1"/>
</dbReference>
<dbReference type="EMBL" id="BOPZ01000014">
    <property type="protein sequence ID" value="GIM29195.1"/>
    <property type="molecule type" value="Genomic_DNA"/>
</dbReference>
<dbReference type="PIRSF" id="PIRSF016599">
    <property type="entry name" value="Xaa-His_dipept"/>
    <property type="match status" value="1"/>
</dbReference>
<name>A0A919RZ36_9CLOT</name>
<evidence type="ECO:0000256" key="17">
    <source>
        <dbReference type="ARBA" id="ARBA00078074"/>
    </source>
</evidence>
<dbReference type="FunFam" id="3.40.630.10:FF:000015">
    <property type="entry name" value="Aminoacyl-histidine dipeptidase PepD"/>
    <property type="match status" value="1"/>
</dbReference>
<accession>A0A919RZ36</accession>
<evidence type="ECO:0000256" key="15">
    <source>
        <dbReference type="ARBA" id="ARBA00076004"/>
    </source>
</evidence>
<evidence type="ECO:0000256" key="16">
    <source>
        <dbReference type="ARBA" id="ARBA00077688"/>
    </source>
</evidence>
<evidence type="ECO:0000256" key="12">
    <source>
        <dbReference type="ARBA" id="ARBA00061423"/>
    </source>
</evidence>
<evidence type="ECO:0000256" key="9">
    <source>
        <dbReference type="ARBA" id="ARBA00036421"/>
    </source>
</evidence>
<evidence type="ECO:0000256" key="8">
    <source>
        <dbReference type="ARBA" id="ARBA00023285"/>
    </source>
</evidence>
<keyword evidence="20" id="KW-1185">Reference proteome</keyword>
<dbReference type="RefSeq" id="WP_212903901.1">
    <property type="nucleotide sequence ID" value="NZ_BOPZ01000014.1"/>
</dbReference>
<dbReference type="PRINTS" id="PR00934">
    <property type="entry name" value="XHISDIPTASE"/>
</dbReference>
<comment type="caution">
    <text evidence="19">The sequence shown here is derived from an EMBL/GenBank/DDBJ whole genome shotgun (WGS) entry which is preliminary data.</text>
</comment>
<dbReference type="EC" id="3.4.13.18" evidence="10"/>
<dbReference type="PANTHER" id="PTHR43501">
    <property type="entry name" value="CYTOSOL NON-SPECIFIC DIPEPTIDASE"/>
    <property type="match status" value="1"/>
</dbReference>
<dbReference type="Proteomes" id="UP000679179">
    <property type="component" value="Unassembled WGS sequence"/>
</dbReference>
<protein>
    <recommendedName>
        <fullName evidence="13">Cytosol non-specific dipeptidase</fullName>
        <ecNumber evidence="10">3.4.13.18</ecNumber>
    </recommendedName>
    <alternativeName>
        <fullName evidence="16">Aminoacyl-histidine dipeptidase</fullName>
    </alternativeName>
    <alternativeName>
        <fullName evidence="15">Beta-alanyl-histidine dipeptidase</fullName>
    </alternativeName>
    <alternativeName>
        <fullName evidence="14">Carnosinase</fullName>
    </alternativeName>
    <alternativeName>
        <fullName evidence="11">Peptidase D</fullName>
    </alternativeName>
    <alternativeName>
        <fullName evidence="17">Xaa-His dipeptidase</fullName>
    </alternativeName>
</protein>
<keyword evidence="4" id="KW-0479">Metal-binding</keyword>
<keyword evidence="5" id="KW-0378">Hydrolase</keyword>
<comment type="catalytic activity">
    <reaction evidence="9">
        <text>Hydrolysis of dipeptides, preferentially hydrophobic dipeptides including prolyl amino acids.</text>
        <dbReference type="EC" id="3.4.13.18"/>
    </reaction>
</comment>
<dbReference type="NCBIfam" id="TIGR01893">
    <property type="entry name" value="aa-his-dipept"/>
    <property type="match status" value="1"/>
</dbReference>
<evidence type="ECO:0000256" key="1">
    <source>
        <dbReference type="ARBA" id="ARBA00001941"/>
    </source>
</evidence>
<keyword evidence="7" id="KW-0482">Metalloprotease</keyword>
<dbReference type="CDD" id="cd03890">
    <property type="entry name" value="M20_pepD"/>
    <property type="match status" value="1"/>
</dbReference>
<evidence type="ECO:0000313" key="20">
    <source>
        <dbReference type="Proteomes" id="UP000679179"/>
    </source>
</evidence>
<evidence type="ECO:0000256" key="10">
    <source>
        <dbReference type="ARBA" id="ARBA00038976"/>
    </source>
</evidence>
<evidence type="ECO:0000256" key="3">
    <source>
        <dbReference type="ARBA" id="ARBA00022670"/>
    </source>
</evidence>
<comment type="similarity">
    <text evidence="12">Belongs to the peptidase M20C family.</text>
</comment>
<reference evidence="19" key="1">
    <citation type="submission" date="2021-03" db="EMBL/GenBank/DDBJ databases">
        <title>Taxonomic study of Clostridium polyendosporum from meadow-gley soil under rice.</title>
        <authorList>
            <person name="Kobayashi H."/>
            <person name="Tanizawa Y."/>
            <person name="Yagura M."/>
        </authorList>
    </citation>
    <scope>NUCLEOTIDE SEQUENCE</scope>
    <source>
        <strain evidence="19">JCM 30710</strain>
    </source>
</reference>
<evidence type="ECO:0000256" key="7">
    <source>
        <dbReference type="ARBA" id="ARBA00023049"/>
    </source>
</evidence>
<dbReference type="GO" id="GO:0006508">
    <property type="term" value="P:proteolysis"/>
    <property type="evidence" value="ECO:0007669"/>
    <property type="project" value="UniProtKB-KW"/>
</dbReference>
<dbReference type="InterPro" id="IPR011650">
    <property type="entry name" value="Peptidase_M20_dimer"/>
</dbReference>
<keyword evidence="8" id="KW-0170">Cobalt</keyword>
<evidence type="ECO:0000256" key="2">
    <source>
        <dbReference type="ARBA" id="ARBA00001947"/>
    </source>
</evidence>
<evidence type="ECO:0000256" key="11">
    <source>
        <dbReference type="ARBA" id="ARBA00044252"/>
    </source>
</evidence>
<evidence type="ECO:0000259" key="18">
    <source>
        <dbReference type="Pfam" id="PF07687"/>
    </source>
</evidence>
<proteinExistence type="inferred from homology"/>
<organism evidence="19 20">
    <name type="scientific">Clostridium polyendosporum</name>
    <dbReference type="NCBI Taxonomy" id="69208"/>
    <lineage>
        <taxon>Bacteria</taxon>
        <taxon>Bacillati</taxon>
        <taxon>Bacillota</taxon>
        <taxon>Clostridia</taxon>
        <taxon>Eubacteriales</taxon>
        <taxon>Clostridiaceae</taxon>
        <taxon>Clostridium</taxon>
    </lineage>
</organism>
<evidence type="ECO:0000256" key="13">
    <source>
        <dbReference type="ARBA" id="ARBA00071271"/>
    </source>
</evidence>
<dbReference type="Pfam" id="PF07687">
    <property type="entry name" value="M20_dimer"/>
    <property type="match status" value="1"/>
</dbReference>
<dbReference type="InterPro" id="IPR001160">
    <property type="entry name" value="Peptidase_M20C"/>
</dbReference>